<protein>
    <submittedName>
        <fullName evidence="1">Uncharacterized protein</fullName>
    </submittedName>
</protein>
<organism evidence="1">
    <name type="scientific">marine sediment metagenome</name>
    <dbReference type="NCBI Taxonomy" id="412755"/>
    <lineage>
        <taxon>unclassified sequences</taxon>
        <taxon>metagenomes</taxon>
        <taxon>ecological metagenomes</taxon>
    </lineage>
</organism>
<evidence type="ECO:0000313" key="1">
    <source>
        <dbReference type="EMBL" id="KKM67818.1"/>
    </source>
</evidence>
<accession>A0A0F9JE05</accession>
<dbReference type="AlphaFoldDB" id="A0A0F9JE05"/>
<comment type="caution">
    <text evidence="1">The sequence shown here is derived from an EMBL/GenBank/DDBJ whole genome shotgun (WGS) entry which is preliminary data.</text>
</comment>
<proteinExistence type="predicted"/>
<name>A0A0F9JE05_9ZZZZ</name>
<dbReference type="EMBL" id="LAZR01010281">
    <property type="protein sequence ID" value="KKM67818.1"/>
    <property type="molecule type" value="Genomic_DNA"/>
</dbReference>
<reference evidence="1" key="1">
    <citation type="journal article" date="2015" name="Nature">
        <title>Complex archaea that bridge the gap between prokaryotes and eukaryotes.</title>
        <authorList>
            <person name="Spang A."/>
            <person name="Saw J.H."/>
            <person name="Jorgensen S.L."/>
            <person name="Zaremba-Niedzwiedzka K."/>
            <person name="Martijn J."/>
            <person name="Lind A.E."/>
            <person name="van Eijk R."/>
            <person name="Schleper C."/>
            <person name="Guy L."/>
            <person name="Ettema T.J."/>
        </authorList>
    </citation>
    <scope>NUCLEOTIDE SEQUENCE</scope>
</reference>
<sequence length="435" mass="50914">MISESERENLILCYFSMLKELYDWNFNTYDVVIHDGTSNEGVKEMHNKILETIVLKDDSNIPSIINELLAKNFLINQSGRYSSTGKTHWNDIIEIPEELKEDYKQFSAKLIYLLDLGISEMLKFNISLILLNLISCGVPEENLKRLYPKEVNKLLALGLTNGEKIVGFHESHFLYYKFNEYLKSEVVKSLVKNEKLTLFSKCKDFEKVVISVLAREKVIIRKGIDYYSVQERTLNKWEEKLSEIVVNIDDKVSECSKNTKLKPTQITQIIQHLKLKGCLWEYKNYTYNVVHEVVLGVIPYPPDNFIIGKVKDFEIDSIPKADLEEKFDDIESQQRQEKRKELGLDFIMTIKRYINDFCITTKFSEHPTPKKVETLLSLLEKDLAKFGWSETEEILKIFENEFELIIEAEKTNNSKWRKLGKFFIEGLRSLPFIPK</sequence>
<gene>
    <name evidence="1" type="ORF">LCGC14_1467300</name>
</gene>